<accession>A0A645JD32</accession>
<dbReference type="AlphaFoldDB" id="A0A645JD32"/>
<organism evidence="1">
    <name type="scientific">bioreactor metagenome</name>
    <dbReference type="NCBI Taxonomy" id="1076179"/>
    <lineage>
        <taxon>unclassified sequences</taxon>
        <taxon>metagenomes</taxon>
        <taxon>ecological metagenomes</taxon>
    </lineage>
</organism>
<sequence>MLTRRRENGVGIAVELFLCVGGDNHRNHRKHHTLVAGRQIIKKFLAFFALQFHVIRDNSREVVVLILLSLPVGYICLNTEQTVFNLPHCFIGGNRNNINAHHHISVEIGKLRNHAVLDIRCKIA</sequence>
<protein>
    <submittedName>
        <fullName evidence="1">Uncharacterized protein</fullName>
    </submittedName>
</protein>
<proteinExistence type="predicted"/>
<dbReference type="EMBL" id="VSSQ01136966">
    <property type="protein sequence ID" value="MPN60980.1"/>
    <property type="molecule type" value="Genomic_DNA"/>
</dbReference>
<reference evidence="1" key="1">
    <citation type="submission" date="2019-08" db="EMBL/GenBank/DDBJ databases">
        <authorList>
            <person name="Kucharzyk K."/>
            <person name="Murdoch R.W."/>
            <person name="Higgins S."/>
            <person name="Loffler F."/>
        </authorList>
    </citation>
    <scope>NUCLEOTIDE SEQUENCE</scope>
</reference>
<evidence type="ECO:0000313" key="1">
    <source>
        <dbReference type="EMBL" id="MPN60980.1"/>
    </source>
</evidence>
<name>A0A645JD32_9ZZZZ</name>
<gene>
    <name evidence="1" type="ORF">SDC9_208714</name>
</gene>
<comment type="caution">
    <text evidence="1">The sequence shown here is derived from an EMBL/GenBank/DDBJ whole genome shotgun (WGS) entry which is preliminary data.</text>
</comment>